<feature type="domain" description="Gryzun putative trafficking through Golgi" evidence="2">
    <location>
        <begin position="653"/>
        <end position="1252"/>
    </location>
</feature>
<feature type="region of interest" description="Disordered" evidence="1">
    <location>
        <begin position="100"/>
        <end position="130"/>
    </location>
</feature>
<dbReference type="Pfam" id="PF11817">
    <property type="entry name" value="Foie-gras_1"/>
    <property type="match status" value="1"/>
</dbReference>
<keyword evidence="5" id="KW-1185">Reference proteome</keyword>
<gene>
    <name evidence="4" type="ORF">H2200_008619</name>
</gene>
<comment type="caution">
    <text evidence="4">The sequence shown here is derived from an EMBL/GenBank/DDBJ whole genome shotgun (WGS) entry which is preliminary data.</text>
</comment>
<organism evidence="4 5">
    <name type="scientific">Cladophialophora chaetospira</name>
    <dbReference type="NCBI Taxonomy" id="386627"/>
    <lineage>
        <taxon>Eukaryota</taxon>
        <taxon>Fungi</taxon>
        <taxon>Dikarya</taxon>
        <taxon>Ascomycota</taxon>
        <taxon>Pezizomycotina</taxon>
        <taxon>Eurotiomycetes</taxon>
        <taxon>Chaetothyriomycetidae</taxon>
        <taxon>Chaetothyriales</taxon>
        <taxon>Herpotrichiellaceae</taxon>
        <taxon>Cladophialophora</taxon>
    </lineage>
</organism>
<proteinExistence type="predicted"/>
<dbReference type="PANTHER" id="PTHR14374">
    <property type="entry name" value="FOIE GRAS"/>
    <property type="match status" value="1"/>
</dbReference>
<sequence length="1256" mass="138179">MERFPQDYVRHTLPLLAISGLNKRSPNEPDASGKSNGFLHEGGFRIKIDAPVVSGPLAEQLLQSFEDQDASNLPWHSQSFASRNGRVFKIATVGRVFILPPRKAPPPPHSPRLSAADAKGTPPPPLVLHSPLSPLTPSSPLYPDGIVSSLWITKHQSRLPCAFVGVFSLAADPNTSSLQDNKLKVQINNVRSALSSANYKTRLVVVLLGDGVIAASDLEERLGNIRRAANLDTRGIYFLAHNSLPGQVTACVNNLLSSLHPLCVEYYRDLSKHARRKRNRSSTPPPTVQPGTSNILPVNGWNVRYEFKLGVFAEFRQEMDAACRNYESAYESLFSPEIIDGIAAWSPRFNEARSLADVIAFRTIRCLLWTEQSVIAVRSWITHRDRIRDLVNRRGKGTDNYGWEAWQSAWAKVMADLVSRSELPMNKTLPGASDLLPVYVDGERLMPVGERLMPWEQLHHQGYWLDIAKNSVLARRTWALQISEEDRQSPGRSPASIVASKAHLYDTYLALEPYREMPADGSPGYDYAGEIISTLETAISHFERRGQLRKTEILELQRASQYINTHSWEAAVAALQNLWLSRHWRQAGWWKLLQGVGWALLDCLAHVDNGHSLTRLLWELCNEVFDRKPNTNYDLQQALAPYGLADDSLSVAVDIDEALSPLTATFVFSTHDVFVGETLDCQLALQSRSQIGLPAIHLSEVKVVFEGNLKTIILFSKDEEGEGDGIDDGAPTARFVDVHLDEASKLSKFSTRGTSANALPSQAGPAALVMPSGHTKIFLLQVVPREAGEISVAYITLILNNAKFTLTATTSDFTHSAARWWETKAGAPVSRALGQESNASNTINVQPKPPKLKLEAPGLRKAYYTNESITIDLEIFNAEAEDAVVSVDARMISPVQGAAQVEWTGEGTDPSSSSISESSVLKLPTRELGSISASERKIVSIRVTETTVAVDHEIEFTATYRLFSEQETTLTKIITVDIGVIRPFEANYDFTPQIDEDLWPSFFEAPPAPSDSATPAGLKHLYSVAASLYSFATEPLVIEAILLTATKVVGGATCSSSTGIVRRKEESATTGIDGGELISTVIRPDHTEIFDFSLILQKLVLGDRHSVAADLKLEIGWRREDSTEVNTTTLEAARLVAPMAEPRVLLTNSPTLLRLPGVATHTLSFVIENPSMHFLTFNIGLDASEDFAFSGPKVCTVSLVPISRQTLIYRILPNKRDAWIGVHLNVVDAYFGQTLKILPGGKGVKADKKGNLSIKV</sequence>
<evidence type="ECO:0000259" key="3">
    <source>
        <dbReference type="Pfam" id="PF11817"/>
    </source>
</evidence>
<dbReference type="Pfam" id="PF07919">
    <property type="entry name" value="Gryzun"/>
    <property type="match status" value="1"/>
</dbReference>
<evidence type="ECO:0000256" key="1">
    <source>
        <dbReference type="SAM" id="MobiDB-lite"/>
    </source>
</evidence>
<name>A0AA39CFQ1_9EURO</name>
<evidence type="ECO:0000259" key="2">
    <source>
        <dbReference type="Pfam" id="PF07919"/>
    </source>
</evidence>
<dbReference type="Proteomes" id="UP001172673">
    <property type="component" value="Unassembled WGS sequence"/>
</dbReference>
<dbReference type="InterPro" id="IPR012880">
    <property type="entry name" value="Gryzun"/>
</dbReference>
<dbReference type="AlphaFoldDB" id="A0AA39CFQ1"/>
<evidence type="ECO:0008006" key="6">
    <source>
        <dbReference type="Google" id="ProtNLM"/>
    </source>
</evidence>
<feature type="domain" description="Trafficking protein particle complex subunit 11" evidence="3">
    <location>
        <begin position="348"/>
        <end position="622"/>
    </location>
</feature>
<dbReference type="InterPro" id="IPR021773">
    <property type="entry name" value="TPC11"/>
</dbReference>
<dbReference type="EMBL" id="JAPDRK010000013">
    <property type="protein sequence ID" value="KAJ9606611.1"/>
    <property type="molecule type" value="Genomic_DNA"/>
</dbReference>
<protein>
    <recommendedName>
        <fullName evidence="6">Trafficking protein particle complex subunit 11</fullName>
    </recommendedName>
</protein>
<accession>A0AA39CFQ1</accession>
<evidence type="ECO:0000313" key="5">
    <source>
        <dbReference type="Proteomes" id="UP001172673"/>
    </source>
</evidence>
<reference evidence="4" key="1">
    <citation type="submission" date="2022-10" db="EMBL/GenBank/DDBJ databases">
        <title>Culturing micro-colonial fungi from biological soil crusts in the Mojave desert and describing Neophaeococcomyces mojavensis, and introducing the new genera and species Taxawa tesnikishii.</title>
        <authorList>
            <person name="Kurbessoian T."/>
            <person name="Stajich J.E."/>
        </authorList>
    </citation>
    <scope>NUCLEOTIDE SEQUENCE</scope>
    <source>
        <strain evidence="4">TK_41</strain>
    </source>
</reference>
<evidence type="ECO:0000313" key="4">
    <source>
        <dbReference type="EMBL" id="KAJ9606611.1"/>
    </source>
</evidence>
<dbReference type="PANTHER" id="PTHR14374:SF0">
    <property type="entry name" value="TRAFFICKING PROTEIN PARTICLE COMPLEX SUBUNIT 11"/>
    <property type="match status" value="1"/>
</dbReference>